<dbReference type="STRING" id="1271860.SAMN05216174_10721"/>
<comment type="subcellular location">
    <subcellularLocation>
        <location evidence="1">Cell membrane</location>
        <topology evidence="1">Multi-pass membrane protein</topology>
    </subcellularLocation>
</comment>
<evidence type="ECO:0000256" key="9">
    <source>
        <dbReference type="SAM" id="Phobius"/>
    </source>
</evidence>
<evidence type="ECO:0000313" key="12">
    <source>
        <dbReference type="EMBL" id="SDD07974.1"/>
    </source>
</evidence>
<evidence type="ECO:0000256" key="1">
    <source>
        <dbReference type="ARBA" id="ARBA00004651"/>
    </source>
</evidence>
<dbReference type="InterPro" id="IPR044751">
    <property type="entry name" value="Ion_transp-like_CBS"/>
</dbReference>
<dbReference type="EMBL" id="FMZZ01000007">
    <property type="protein sequence ID" value="SDD07974.1"/>
    <property type="molecule type" value="Genomic_DNA"/>
</dbReference>
<dbReference type="CDD" id="cd04590">
    <property type="entry name" value="CBS_pair_CorC_HlyC_assoc"/>
    <property type="match status" value="1"/>
</dbReference>
<dbReference type="OrthoDB" id="110231at2"/>
<dbReference type="InterPro" id="IPR002550">
    <property type="entry name" value="CNNM"/>
</dbReference>
<evidence type="ECO:0000256" key="4">
    <source>
        <dbReference type="ARBA" id="ARBA00022737"/>
    </source>
</evidence>
<dbReference type="RefSeq" id="WP_091451622.1">
    <property type="nucleotide sequence ID" value="NZ_FMZZ01000007.1"/>
</dbReference>
<evidence type="ECO:0000313" key="13">
    <source>
        <dbReference type="Proteomes" id="UP000199501"/>
    </source>
</evidence>
<feature type="transmembrane region" description="Helical" evidence="9">
    <location>
        <begin position="6"/>
        <end position="27"/>
    </location>
</feature>
<evidence type="ECO:0000256" key="3">
    <source>
        <dbReference type="ARBA" id="ARBA00022692"/>
    </source>
</evidence>
<keyword evidence="3 8" id="KW-0812">Transmembrane</keyword>
<name>A0A1G6RUB1_9PSEU</name>
<dbReference type="InterPro" id="IPR000644">
    <property type="entry name" value="CBS_dom"/>
</dbReference>
<keyword evidence="7" id="KW-0129">CBS domain</keyword>
<dbReference type="Pfam" id="PF01595">
    <property type="entry name" value="CNNM"/>
    <property type="match status" value="1"/>
</dbReference>
<dbReference type="Gene3D" id="3.10.580.10">
    <property type="entry name" value="CBS-domain"/>
    <property type="match status" value="1"/>
</dbReference>
<gene>
    <name evidence="12" type="ORF">SAMN05216174_10721</name>
</gene>
<accession>A0A1G6RUB1</accession>
<reference evidence="13" key="1">
    <citation type="submission" date="2016-10" db="EMBL/GenBank/DDBJ databases">
        <authorList>
            <person name="Varghese N."/>
            <person name="Submissions S."/>
        </authorList>
    </citation>
    <scope>NUCLEOTIDE SEQUENCE [LARGE SCALE GENOMIC DNA]</scope>
    <source>
        <strain evidence="13">IBRC-M 10403</strain>
    </source>
</reference>
<dbReference type="Pfam" id="PF00571">
    <property type="entry name" value="CBS"/>
    <property type="match status" value="1"/>
</dbReference>
<dbReference type="AlphaFoldDB" id="A0A1G6RUB1"/>
<dbReference type="GO" id="GO:0005886">
    <property type="term" value="C:plasma membrane"/>
    <property type="evidence" value="ECO:0007669"/>
    <property type="project" value="UniProtKB-SubCell"/>
</dbReference>
<keyword evidence="4" id="KW-0677">Repeat</keyword>
<feature type="transmembrane region" description="Helical" evidence="9">
    <location>
        <begin position="98"/>
        <end position="119"/>
    </location>
</feature>
<feature type="domain" description="CBS" evidence="10">
    <location>
        <begin position="221"/>
        <end position="284"/>
    </location>
</feature>
<organism evidence="12 13">
    <name type="scientific">Actinokineospora iranica</name>
    <dbReference type="NCBI Taxonomy" id="1271860"/>
    <lineage>
        <taxon>Bacteria</taxon>
        <taxon>Bacillati</taxon>
        <taxon>Actinomycetota</taxon>
        <taxon>Actinomycetes</taxon>
        <taxon>Pseudonocardiales</taxon>
        <taxon>Pseudonocardiaceae</taxon>
        <taxon>Actinokineospora</taxon>
    </lineage>
</organism>
<evidence type="ECO:0000259" key="11">
    <source>
        <dbReference type="PROSITE" id="PS51846"/>
    </source>
</evidence>
<evidence type="ECO:0000256" key="6">
    <source>
        <dbReference type="ARBA" id="ARBA00023136"/>
    </source>
</evidence>
<evidence type="ECO:0000256" key="5">
    <source>
        <dbReference type="ARBA" id="ARBA00022989"/>
    </source>
</evidence>
<dbReference type="PROSITE" id="PS51371">
    <property type="entry name" value="CBS"/>
    <property type="match status" value="2"/>
</dbReference>
<evidence type="ECO:0000256" key="8">
    <source>
        <dbReference type="PROSITE-ProRule" id="PRU01193"/>
    </source>
</evidence>
<dbReference type="InterPro" id="IPR051676">
    <property type="entry name" value="UPF0053_domain"/>
</dbReference>
<dbReference type="SUPFAM" id="SSF54631">
    <property type="entry name" value="CBS-domain pair"/>
    <property type="match status" value="1"/>
</dbReference>
<feature type="domain" description="CBS" evidence="10">
    <location>
        <begin position="288"/>
        <end position="345"/>
    </location>
</feature>
<sequence>MNVGWALVVSLVLLVANAFFVAAEFALVASKRHRLEEAAAAGSRAAQAAVRGSRELSMMLAGAQLGITLCTLGLGALAKPAVAELFAPVFGALGLSPGWSYPVAFVLAVALVVFLHMVVGEMAPKSWAISHPERSALLLALPFRAFTRLTRPLLVLLNGLANATLRAVKVEPQDTLAQAHGPDDLRVLLRESREHGLLPEQQHQMLSGVLQAQRTTVEQVMTPRAAMVAIPGWASAADVEDGSRASGRSRLVVVEENDTAEDEILGIVHVRDAVRATRSGSGATARDMMSAALVLPADRSAGDAVTQMRAERCQLALVADAAGAVIGLAALEDLLEEILGEFDDETDTG</sequence>
<evidence type="ECO:0000259" key="10">
    <source>
        <dbReference type="PROSITE" id="PS51371"/>
    </source>
</evidence>
<dbReference type="InterPro" id="IPR046342">
    <property type="entry name" value="CBS_dom_sf"/>
</dbReference>
<dbReference type="PANTHER" id="PTHR43099:SF5">
    <property type="entry name" value="HLYC_CORC FAMILY TRANSPORTER"/>
    <property type="match status" value="1"/>
</dbReference>
<dbReference type="PANTHER" id="PTHR43099">
    <property type="entry name" value="UPF0053 PROTEIN YRKA"/>
    <property type="match status" value="1"/>
</dbReference>
<keyword evidence="2" id="KW-1003">Cell membrane</keyword>
<protein>
    <submittedName>
        <fullName evidence="12">Hemolysin, contains CBS domains</fullName>
    </submittedName>
</protein>
<keyword evidence="6 8" id="KW-0472">Membrane</keyword>
<keyword evidence="13" id="KW-1185">Reference proteome</keyword>
<evidence type="ECO:0000256" key="7">
    <source>
        <dbReference type="PROSITE-ProRule" id="PRU00703"/>
    </source>
</evidence>
<dbReference type="Proteomes" id="UP000199501">
    <property type="component" value="Unassembled WGS sequence"/>
</dbReference>
<proteinExistence type="predicted"/>
<keyword evidence="5 8" id="KW-1133">Transmembrane helix</keyword>
<feature type="domain" description="CNNM transmembrane" evidence="11">
    <location>
        <begin position="1"/>
        <end position="202"/>
    </location>
</feature>
<evidence type="ECO:0000256" key="2">
    <source>
        <dbReference type="ARBA" id="ARBA00022475"/>
    </source>
</evidence>
<dbReference type="PROSITE" id="PS51846">
    <property type="entry name" value="CNNM"/>
    <property type="match status" value="1"/>
</dbReference>
<feature type="transmembrane region" description="Helical" evidence="9">
    <location>
        <begin position="56"/>
        <end position="78"/>
    </location>
</feature>